<feature type="active site" description="Proton acceptor" evidence="4">
    <location>
        <position position="72"/>
    </location>
</feature>
<evidence type="ECO:0000256" key="2">
    <source>
        <dbReference type="ARBA" id="ARBA00022801"/>
    </source>
</evidence>
<dbReference type="PANTHER" id="PTHR43213:SF5">
    <property type="entry name" value="BIFUNCTIONAL DTTP_UTP PYROPHOSPHATASE_METHYLTRANSFERASE PROTEIN-RELATED"/>
    <property type="match status" value="1"/>
</dbReference>
<dbReference type="CDD" id="cd00555">
    <property type="entry name" value="Maf"/>
    <property type="match status" value="1"/>
</dbReference>
<name>A0A1G4TG89_9CAUL</name>
<dbReference type="OrthoDB" id="9807767at2"/>
<evidence type="ECO:0000313" key="5">
    <source>
        <dbReference type="EMBL" id="SCW80443.1"/>
    </source>
</evidence>
<dbReference type="Pfam" id="PF02545">
    <property type="entry name" value="Maf"/>
    <property type="match status" value="1"/>
</dbReference>
<dbReference type="NCBIfam" id="TIGR00172">
    <property type="entry name" value="maf"/>
    <property type="match status" value="1"/>
</dbReference>
<comment type="catalytic activity">
    <reaction evidence="4">
        <text>UTP + H2O = UMP + diphosphate + H(+)</text>
        <dbReference type="Rhea" id="RHEA:29395"/>
        <dbReference type="ChEBI" id="CHEBI:15377"/>
        <dbReference type="ChEBI" id="CHEBI:15378"/>
        <dbReference type="ChEBI" id="CHEBI:33019"/>
        <dbReference type="ChEBI" id="CHEBI:46398"/>
        <dbReference type="ChEBI" id="CHEBI:57865"/>
        <dbReference type="EC" id="3.6.1.9"/>
    </reaction>
</comment>
<comment type="similarity">
    <text evidence="4">Belongs to the Maf family. YhdE subfamily.</text>
</comment>
<feature type="site" description="Important for substrate specificity" evidence="4">
    <location>
        <position position="73"/>
    </location>
</feature>
<evidence type="ECO:0000313" key="6">
    <source>
        <dbReference type="Proteomes" id="UP000199150"/>
    </source>
</evidence>
<feature type="site" description="Important for substrate specificity" evidence="4">
    <location>
        <position position="156"/>
    </location>
</feature>
<feature type="site" description="Important for substrate specificity" evidence="4">
    <location>
        <position position="15"/>
    </location>
</feature>
<dbReference type="EMBL" id="FMTS01000008">
    <property type="protein sequence ID" value="SCW80443.1"/>
    <property type="molecule type" value="Genomic_DNA"/>
</dbReference>
<dbReference type="HAMAP" id="MF_00528">
    <property type="entry name" value="Maf"/>
    <property type="match status" value="1"/>
</dbReference>
<comment type="function">
    <text evidence="4">Nucleoside triphosphate pyrophosphatase that hydrolyzes dTTP and UTP. May have a dual role in cell division arrest and in preventing the incorporation of modified nucleotides into cellular nucleic acids.</text>
</comment>
<dbReference type="GO" id="GO:0005737">
    <property type="term" value="C:cytoplasm"/>
    <property type="evidence" value="ECO:0007669"/>
    <property type="project" value="UniProtKB-SubCell"/>
</dbReference>
<keyword evidence="3 4" id="KW-0546">Nucleotide metabolism</keyword>
<dbReference type="InterPro" id="IPR003697">
    <property type="entry name" value="Maf-like"/>
</dbReference>
<comment type="caution">
    <text evidence="4">Lacks conserved residue(s) required for the propagation of feature annotation.</text>
</comment>
<comment type="cofactor">
    <cofactor evidence="1 4">
        <name>a divalent metal cation</name>
        <dbReference type="ChEBI" id="CHEBI:60240"/>
    </cofactor>
</comment>
<evidence type="ECO:0000256" key="3">
    <source>
        <dbReference type="ARBA" id="ARBA00023080"/>
    </source>
</evidence>
<keyword evidence="6" id="KW-1185">Reference proteome</keyword>
<dbReference type="GO" id="GO:0009117">
    <property type="term" value="P:nucleotide metabolic process"/>
    <property type="evidence" value="ECO:0007669"/>
    <property type="project" value="UniProtKB-KW"/>
</dbReference>
<dbReference type="STRING" id="260084.SAMN02927928_3541"/>
<dbReference type="GO" id="GO:0036221">
    <property type="term" value="F:UTP diphosphatase activity"/>
    <property type="evidence" value="ECO:0007669"/>
    <property type="project" value="RHEA"/>
</dbReference>
<dbReference type="PANTHER" id="PTHR43213">
    <property type="entry name" value="BIFUNCTIONAL DTTP/UTP PYROPHOSPHATASE/METHYLTRANSFERASE PROTEIN-RELATED"/>
    <property type="match status" value="1"/>
</dbReference>
<keyword evidence="2 4" id="KW-0378">Hydrolase</keyword>
<reference evidence="6" key="1">
    <citation type="submission" date="2016-10" db="EMBL/GenBank/DDBJ databases">
        <authorList>
            <person name="Varghese N."/>
            <person name="Submissions S."/>
        </authorList>
    </citation>
    <scope>NUCLEOTIDE SEQUENCE [LARGE SCALE GENOMIC DNA]</scope>
    <source>
        <strain evidence="6">CGMCC 1.3431</strain>
    </source>
</reference>
<proteinExistence type="inferred from homology"/>
<keyword evidence="4" id="KW-0963">Cytoplasm</keyword>
<evidence type="ECO:0000256" key="4">
    <source>
        <dbReference type="HAMAP-Rule" id="MF_00528"/>
    </source>
</evidence>
<comment type="subcellular location">
    <subcellularLocation>
        <location evidence="4">Cytoplasm</location>
    </subcellularLocation>
</comment>
<dbReference type="SUPFAM" id="SSF52972">
    <property type="entry name" value="ITPase-like"/>
    <property type="match status" value="1"/>
</dbReference>
<dbReference type="PIRSF" id="PIRSF006305">
    <property type="entry name" value="Maf"/>
    <property type="match status" value="1"/>
</dbReference>
<protein>
    <recommendedName>
        <fullName evidence="4">dTTP/UTP pyrophosphatase</fullName>
        <shortName evidence="4">dTTPase/UTPase</shortName>
        <ecNumber evidence="4">3.6.1.9</ecNumber>
    </recommendedName>
    <alternativeName>
        <fullName evidence="4">Nucleoside triphosphate pyrophosphatase</fullName>
    </alternativeName>
    <alternativeName>
        <fullName evidence="4">Nucleotide pyrophosphatase</fullName>
        <shortName evidence="4">Nucleotide PPase</shortName>
    </alternativeName>
</protein>
<gene>
    <name evidence="5" type="ORF">SAMN02927928_3541</name>
</gene>
<accession>A0A1G4TG89</accession>
<dbReference type="GO" id="GO:0036218">
    <property type="term" value="F:dTTP diphosphatase activity"/>
    <property type="evidence" value="ECO:0007669"/>
    <property type="project" value="RHEA"/>
</dbReference>
<dbReference type="Proteomes" id="UP000199150">
    <property type="component" value="Unassembled WGS sequence"/>
</dbReference>
<dbReference type="RefSeq" id="WP_090650479.1">
    <property type="nucleotide sequence ID" value="NZ_CBCRYE010000002.1"/>
</dbReference>
<organism evidence="5 6">
    <name type="scientific">Asticcacaulis taihuensis</name>
    <dbReference type="NCBI Taxonomy" id="260084"/>
    <lineage>
        <taxon>Bacteria</taxon>
        <taxon>Pseudomonadati</taxon>
        <taxon>Pseudomonadota</taxon>
        <taxon>Alphaproteobacteria</taxon>
        <taxon>Caulobacterales</taxon>
        <taxon>Caulobacteraceae</taxon>
        <taxon>Asticcacaulis</taxon>
    </lineage>
</organism>
<dbReference type="Gene3D" id="3.90.950.10">
    <property type="match status" value="1"/>
</dbReference>
<sequence length="192" mass="20022">MAERANLILASASPRRRDLLAQIGIVPDHIAAADLDESPLKDETPAQLALRLAVSKAQAVAAVTPGYVLAADTVVCVGRRVLDKADTEADVAACLKLLSGRGHRVYTGVAVVSPVGKLASRLVETRLTFKRLSDVDIAAYLACGEGIGKAGGYAIQGLAGSYVTQLVGSYTGVMGLPLYETRCLLDGAGYRP</sequence>
<dbReference type="EC" id="3.6.1.9" evidence="4"/>
<dbReference type="InterPro" id="IPR029001">
    <property type="entry name" value="ITPase-like_fam"/>
</dbReference>
<dbReference type="AlphaFoldDB" id="A0A1G4TG89"/>
<evidence type="ECO:0000256" key="1">
    <source>
        <dbReference type="ARBA" id="ARBA00001968"/>
    </source>
</evidence>
<comment type="catalytic activity">
    <reaction evidence="4">
        <text>dTTP + H2O = dTMP + diphosphate + H(+)</text>
        <dbReference type="Rhea" id="RHEA:28534"/>
        <dbReference type="ChEBI" id="CHEBI:15377"/>
        <dbReference type="ChEBI" id="CHEBI:15378"/>
        <dbReference type="ChEBI" id="CHEBI:33019"/>
        <dbReference type="ChEBI" id="CHEBI:37568"/>
        <dbReference type="ChEBI" id="CHEBI:63528"/>
        <dbReference type="EC" id="3.6.1.9"/>
    </reaction>
</comment>